<evidence type="ECO:0000313" key="2">
    <source>
        <dbReference type="Proteomes" id="UP001060085"/>
    </source>
</evidence>
<accession>A0ACC0AFU9</accession>
<proteinExistence type="predicted"/>
<name>A0ACC0AFU9_CATRO</name>
<reference evidence="2" key="1">
    <citation type="journal article" date="2023" name="Nat. Plants">
        <title>Single-cell RNA sequencing provides a high-resolution roadmap for understanding the multicellular compartmentation of specialized metabolism.</title>
        <authorList>
            <person name="Sun S."/>
            <person name="Shen X."/>
            <person name="Li Y."/>
            <person name="Li Y."/>
            <person name="Wang S."/>
            <person name="Li R."/>
            <person name="Zhang H."/>
            <person name="Shen G."/>
            <person name="Guo B."/>
            <person name="Wei J."/>
            <person name="Xu J."/>
            <person name="St-Pierre B."/>
            <person name="Chen S."/>
            <person name="Sun C."/>
        </authorList>
    </citation>
    <scope>NUCLEOTIDE SEQUENCE [LARGE SCALE GENOMIC DNA]</scope>
</reference>
<protein>
    <submittedName>
        <fullName evidence="1">Uncharacterized protein</fullName>
    </submittedName>
</protein>
<evidence type="ECO:0000313" key="1">
    <source>
        <dbReference type="EMBL" id="KAI5659069.1"/>
    </source>
</evidence>
<comment type="caution">
    <text evidence="1">The sequence shown here is derived from an EMBL/GenBank/DDBJ whole genome shotgun (WGS) entry which is preliminary data.</text>
</comment>
<gene>
    <name evidence="1" type="ORF">M9H77_27862</name>
</gene>
<keyword evidence="2" id="KW-1185">Reference proteome</keyword>
<dbReference type="Proteomes" id="UP001060085">
    <property type="component" value="Linkage Group LG06"/>
</dbReference>
<dbReference type="EMBL" id="CM044706">
    <property type="protein sequence ID" value="KAI5659069.1"/>
    <property type="molecule type" value="Genomic_DNA"/>
</dbReference>
<sequence length="131" mass="14363">MGEMELVVVIRNWRQRAEVDFKKWSSWKGRQPTVSLGSLLAGLIVLVDLGFSKVRCEDSWGTKSKAIVPTSIDKGRTFPEAKGGVGNGNVGNIAKEVKEATEATINAVTRKASRREDVLDKASEAMELQVM</sequence>
<organism evidence="1 2">
    <name type="scientific">Catharanthus roseus</name>
    <name type="common">Madagascar periwinkle</name>
    <name type="synonym">Vinca rosea</name>
    <dbReference type="NCBI Taxonomy" id="4058"/>
    <lineage>
        <taxon>Eukaryota</taxon>
        <taxon>Viridiplantae</taxon>
        <taxon>Streptophyta</taxon>
        <taxon>Embryophyta</taxon>
        <taxon>Tracheophyta</taxon>
        <taxon>Spermatophyta</taxon>
        <taxon>Magnoliopsida</taxon>
        <taxon>eudicotyledons</taxon>
        <taxon>Gunneridae</taxon>
        <taxon>Pentapetalae</taxon>
        <taxon>asterids</taxon>
        <taxon>lamiids</taxon>
        <taxon>Gentianales</taxon>
        <taxon>Apocynaceae</taxon>
        <taxon>Rauvolfioideae</taxon>
        <taxon>Vinceae</taxon>
        <taxon>Catharanthinae</taxon>
        <taxon>Catharanthus</taxon>
    </lineage>
</organism>